<dbReference type="Pfam" id="PF23220">
    <property type="entry name" value="HAT_Syf1_M"/>
    <property type="match status" value="1"/>
</dbReference>
<dbReference type="InterPro" id="IPR003107">
    <property type="entry name" value="HAT"/>
</dbReference>
<organism evidence="12 13">
    <name type="scientific">Saccharomyces cerevisiae (strain YJM789)</name>
    <name type="common">Baker's yeast</name>
    <dbReference type="NCBI Taxonomy" id="307796"/>
    <lineage>
        <taxon>Eukaryota</taxon>
        <taxon>Fungi</taxon>
        <taxon>Dikarya</taxon>
        <taxon>Ascomycota</taxon>
        <taxon>Saccharomycotina</taxon>
        <taxon>Saccharomycetes</taxon>
        <taxon>Saccharomycetales</taxon>
        <taxon>Saccharomycetaceae</taxon>
        <taxon>Saccharomyces</taxon>
    </lineage>
</organism>
<dbReference type="Pfam" id="PF23231">
    <property type="entry name" value="HAT_Syf1_CNRKL1_C"/>
    <property type="match status" value="1"/>
</dbReference>
<evidence type="ECO:0000259" key="9">
    <source>
        <dbReference type="Pfam" id="PF23220"/>
    </source>
</evidence>
<evidence type="ECO:0000256" key="2">
    <source>
        <dbReference type="ARBA" id="ARBA00008644"/>
    </source>
</evidence>
<evidence type="ECO:0000259" key="10">
    <source>
        <dbReference type="Pfam" id="PF23231"/>
    </source>
</evidence>
<comment type="subcellular location">
    <subcellularLocation>
        <location evidence="1">Nucleus</location>
    </subcellularLocation>
</comment>
<dbReference type="PANTHER" id="PTHR11246">
    <property type="entry name" value="PRE-MRNA SPLICING FACTOR"/>
    <property type="match status" value="1"/>
</dbReference>
<feature type="domain" description="Pre-mRNA-splicing factor Syf1-like N-terminal HAT-repeats" evidence="11">
    <location>
        <begin position="22"/>
        <end position="158"/>
    </location>
</feature>
<gene>
    <name evidence="12" type="primary">SYF1</name>
    <name evidence="12" type="ORF">SCY_1302</name>
</gene>
<evidence type="ECO:0000256" key="4">
    <source>
        <dbReference type="ARBA" id="ARBA00022728"/>
    </source>
</evidence>
<dbReference type="GO" id="GO:0071014">
    <property type="term" value="C:post-mRNA release spliceosomal complex"/>
    <property type="evidence" value="ECO:0007669"/>
    <property type="project" value="TreeGrafter"/>
</dbReference>
<dbReference type="InterPro" id="IPR056350">
    <property type="entry name" value="HAT_Syf1_central"/>
</dbReference>
<feature type="domain" description="Pre-mRNA-splicing factor SYF1 central HAT repeats" evidence="9">
    <location>
        <begin position="290"/>
        <end position="434"/>
    </location>
</feature>
<evidence type="ECO:0000256" key="8">
    <source>
        <dbReference type="ARBA" id="ARBA00039472"/>
    </source>
</evidence>
<dbReference type="Pfam" id="PF23233">
    <property type="entry name" value="HAT_Syf1_CNRKL1_N"/>
    <property type="match status" value="1"/>
</dbReference>
<dbReference type="FunFam" id="1.25.40.10:FF:001150">
    <property type="entry name" value="Pre-mRNA-splicing factor SYF1"/>
    <property type="match status" value="1"/>
</dbReference>
<dbReference type="HOGENOM" id="CLU_007736_0_0_1"/>
<evidence type="ECO:0000256" key="5">
    <source>
        <dbReference type="ARBA" id="ARBA00022737"/>
    </source>
</evidence>
<keyword evidence="5" id="KW-0677">Repeat</keyword>
<evidence type="ECO:0000259" key="11">
    <source>
        <dbReference type="Pfam" id="PF23233"/>
    </source>
</evidence>
<sequence length="859" mass="100085">MSAYIAMKGVITNVDENIRNDEDVAFEYEIQKTPQNILTWKRYIEYWKEEGRTDQQIRWLYERFCSQFVTDTSIWEDYIRWESTKGVVETSRIFWLFQRCLKSCVRDCDRICLSYLELAIEQYDLAMIRHALDSSLMKMEREMHRKVWDPVIKFVEEKVLPLTQLDSTQEDEEESIDEAELINVLLVKGFTKGGFISEEIGENGSRGDIWSSHILERYLKVAPQQKRNESLATLALTRDNITIKSVYKKYLPQDENSGKYLPSSELPFELNFNYLASLEKLGLDNQYEEFMRQMNGIYPDKWLFLILSLAKYYISRGRLDSCGDLLKKSLQQTLRYSDFDRIYNFYLLFEQECSQFILGKLKENDSKFFNQKDWTEKLQAHMATFESLINLYDIYLNDVALRQDSNLVETWMKRVSLQKSAAEKCNVYSEAILKIDPRKVGTPGSFGRLWCSYGDLYWTSNAISTARELWTQSLKVPYPYIEDLEEIYLNWADRELDKEGVERAFSILEDALHVPTNPEILLEKYKNGHRKIPAQTVLFNSLRIWSKYIDYLEAYCPKDANSSDKIFNKTKTAYNTVIDLRLITPAMAENFALFLQNHHEVMESFQVYEKTIPLFPPEIQYELWIEYLEVATSHQLSSLSPEHIRFLFEKALENLCSNGIDCKTIFIAYSVFEERISGLISKSIEILRRGAVIGTVSVSTHLESRLQLWRMCISKAESTLGPSVTRELYQECIQILPNSKAVEFVIKFSDFESSIGETIRAREILAYGAKLLPPSRNTELWDSFEIFELKHGDKETYKDMLKMKKVLESNMLIDSASVSHEEGNINFVAAATSHAPNSHTLNQSTSSYSINPDEIELDI</sequence>
<dbReference type="AlphaFoldDB" id="A6ZZ14"/>
<evidence type="ECO:0000256" key="3">
    <source>
        <dbReference type="ARBA" id="ARBA00022664"/>
    </source>
</evidence>
<dbReference type="Proteomes" id="UP000007060">
    <property type="component" value="Unassembled WGS sequence"/>
</dbReference>
<dbReference type="GO" id="GO:0000349">
    <property type="term" value="P:generation of catalytic spliceosome for first transesterification step"/>
    <property type="evidence" value="ECO:0007669"/>
    <property type="project" value="TreeGrafter"/>
</dbReference>
<dbReference type="InterPro" id="IPR055433">
    <property type="entry name" value="HAT_Syf1-like_N"/>
</dbReference>
<proteinExistence type="inferred from homology"/>
<evidence type="ECO:0000313" key="13">
    <source>
        <dbReference type="Proteomes" id="UP000007060"/>
    </source>
</evidence>
<dbReference type="SMART" id="SM00386">
    <property type="entry name" value="HAT"/>
    <property type="match status" value="8"/>
</dbReference>
<dbReference type="OrthoDB" id="10067343at2759"/>
<keyword evidence="4" id="KW-0747">Spliceosome</keyword>
<keyword evidence="7" id="KW-0539">Nucleus</keyword>
<evidence type="ECO:0000256" key="7">
    <source>
        <dbReference type="ARBA" id="ARBA00023242"/>
    </source>
</evidence>
<keyword evidence="3" id="KW-0507">mRNA processing</keyword>
<name>A6ZZ14_YEAS7</name>
<protein>
    <recommendedName>
        <fullName evidence="8">Pre-mRNA-splicing factor SYF1</fullName>
    </recommendedName>
</protein>
<keyword evidence="6" id="KW-0508">mRNA splicing</keyword>
<dbReference type="InterPro" id="IPR055430">
    <property type="entry name" value="HAT_Syf1_CNRKL1_C"/>
</dbReference>
<evidence type="ECO:0000313" key="12">
    <source>
        <dbReference type="EMBL" id="EDN60744.1"/>
    </source>
</evidence>
<evidence type="ECO:0000256" key="6">
    <source>
        <dbReference type="ARBA" id="ARBA00023187"/>
    </source>
</evidence>
<dbReference type="InterPro" id="IPR011990">
    <property type="entry name" value="TPR-like_helical_dom_sf"/>
</dbReference>
<dbReference type="SUPFAM" id="SSF48452">
    <property type="entry name" value="TPR-like"/>
    <property type="match status" value="2"/>
</dbReference>
<comment type="caution">
    <text evidence="12">The sequence shown here is derived from an EMBL/GenBank/DDBJ whole genome shotgun (WGS) entry which is preliminary data.</text>
</comment>
<dbReference type="EMBL" id="AAFW02000145">
    <property type="protein sequence ID" value="EDN60744.1"/>
    <property type="molecule type" value="Genomic_DNA"/>
</dbReference>
<accession>A6ZZ14</accession>
<evidence type="ECO:0000256" key="1">
    <source>
        <dbReference type="ARBA" id="ARBA00004123"/>
    </source>
</evidence>
<dbReference type="PANTHER" id="PTHR11246:SF5">
    <property type="entry name" value="PRE-MRNA-SPLICING FACTOR SYF1"/>
    <property type="match status" value="1"/>
</dbReference>
<feature type="domain" description="Pre-mRNA-splicing factor Syf1/CRNKL1-like C-terminal HAT-repeats" evidence="10">
    <location>
        <begin position="444"/>
        <end position="822"/>
    </location>
</feature>
<comment type="similarity">
    <text evidence="2">Belongs to the crooked-neck family.</text>
</comment>
<reference evidence="12 13" key="1">
    <citation type="journal article" date="2007" name="Proc. Natl. Acad. Sci. U.S.A.">
        <title>Genome sequencing and comparative analysis of Saccharomyces cerevisiae strain YJM789.</title>
        <authorList>
            <person name="Wei W."/>
            <person name="McCusker J.H."/>
            <person name="Hyman R.W."/>
            <person name="Jones T."/>
            <person name="Ning Y."/>
            <person name="Cao Z."/>
            <person name="Gu Z."/>
            <person name="Bruno D."/>
            <person name="Miranda M."/>
            <person name="Nguyen M."/>
            <person name="Wilhelmy J."/>
            <person name="Komp C."/>
            <person name="Tamse R."/>
            <person name="Wang X."/>
            <person name="Jia P."/>
            <person name="Luedi P."/>
            <person name="Oefner P.J."/>
            <person name="David L."/>
            <person name="Dietrich F.S."/>
            <person name="Li Y."/>
            <person name="Davis R.W."/>
            <person name="Steinmetz L.M."/>
        </authorList>
    </citation>
    <scope>NUCLEOTIDE SEQUENCE [LARGE SCALE GENOMIC DNA]</scope>
    <source>
        <strain evidence="12 13">YJM789</strain>
    </source>
</reference>
<dbReference type="GO" id="GO:0000974">
    <property type="term" value="C:Prp19 complex"/>
    <property type="evidence" value="ECO:0007669"/>
    <property type="project" value="TreeGrafter"/>
</dbReference>
<dbReference type="Gene3D" id="1.25.40.10">
    <property type="entry name" value="Tetratricopeptide repeat domain"/>
    <property type="match status" value="3"/>
</dbReference>
<dbReference type="GO" id="GO:0071007">
    <property type="term" value="C:U2-type catalytic step 2 spliceosome"/>
    <property type="evidence" value="ECO:0007669"/>
    <property type="project" value="TreeGrafter"/>
</dbReference>
<dbReference type="InterPro" id="IPR045075">
    <property type="entry name" value="Syf1-like"/>
</dbReference>